<dbReference type="CDD" id="cd16441">
    <property type="entry name" value="beta_Kdo_transferase_KpsS"/>
    <property type="match status" value="1"/>
</dbReference>
<evidence type="ECO:0000313" key="1">
    <source>
        <dbReference type="EMBL" id="QDL91554.1"/>
    </source>
</evidence>
<keyword evidence="2" id="KW-1185">Reference proteome</keyword>
<dbReference type="KEGG" id="ppru:FDP22_07010"/>
<dbReference type="Pfam" id="PF05159">
    <property type="entry name" value="Capsule_synth"/>
    <property type="match status" value="1"/>
</dbReference>
<organism evidence="1 2">
    <name type="scientific">Paroceanicella profunda</name>
    <dbReference type="NCBI Taxonomy" id="2579971"/>
    <lineage>
        <taxon>Bacteria</taxon>
        <taxon>Pseudomonadati</taxon>
        <taxon>Pseudomonadota</taxon>
        <taxon>Alphaproteobacteria</taxon>
        <taxon>Rhodobacterales</taxon>
        <taxon>Paracoccaceae</taxon>
        <taxon>Paroceanicella</taxon>
    </lineage>
</organism>
<dbReference type="GO" id="GO:0000271">
    <property type="term" value="P:polysaccharide biosynthetic process"/>
    <property type="evidence" value="ECO:0007669"/>
    <property type="project" value="InterPro"/>
</dbReference>
<gene>
    <name evidence="1" type="ORF">FDP22_07010</name>
</gene>
<dbReference type="InterPro" id="IPR007833">
    <property type="entry name" value="Capsule_polysaccharide_synth"/>
</dbReference>
<dbReference type="GO" id="GO:0015774">
    <property type="term" value="P:polysaccharide transport"/>
    <property type="evidence" value="ECO:0007669"/>
    <property type="project" value="InterPro"/>
</dbReference>
<dbReference type="RefSeq" id="WP_138572392.1">
    <property type="nucleotide sequence ID" value="NZ_CP040818.1"/>
</dbReference>
<dbReference type="Proteomes" id="UP000305888">
    <property type="component" value="Chromosome"/>
</dbReference>
<accession>A0A5B8FVW9</accession>
<protein>
    <submittedName>
        <fullName evidence="1">Capsular biosynthesis protein</fullName>
    </submittedName>
</protein>
<name>A0A5B8FVW9_9RHOB</name>
<dbReference type="EMBL" id="CP040818">
    <property type="protein sequence ID" value="QDL91554.1"/>
    <property type="molecule type" value="Genomic_DNA"/>
</dbReference>
<sequence length="400" mass="43333">MPTTRRHFLLLQGPCSWFFTYLAEALRRSGADVTRVIFCPGDRLFWRGPGAVAFRGRREDWPGFARALAAERGITDMVSLGDGRFLHAAAIAALRPEGVRVHLVEQGYLRPAFLTVEPDGTGGHSRFPSDPATIRRLAADAPPLPRPSYRSSFAAFSAMDVSFSLANLLTGRIFYPHYRTHALDGPLREWAGWVGKALRYPARARGRDAALARIAAHRGPKFLLPLQLETDYQIRLHGPEEGLRATLNRVIASHAAHAGPDAMLIVKPHPLDNGHAPWARLVRDSGHPRCVWLDGGTLDTMLSEMVGVVTVNSTVGLTALRAGVPVLALGRAIYDVPGLTAQDGLDAFWQSPPRPDAELLDAFLRALAATIQVPGNFDGTGARPGAEAVAGRLLAPAEVD</sequence>
<dbReference type="OrthoDB" id="9794206at2"/>
<reference evidence="1 2" key="1">
    <citation type="submission" date="2019-06" db="EMBL/GenBank/DDBJ databases">
        <title>Genome sequence of Rhodobacteraceae bacterium D4M1.</title>
        <authorList>
            <person name="Cao J."/>
        </authorList>
    </citation>
    <scope>NUCLEOTIDE SEQUENCE [LARGE SCALE GENOMIC DNA]</scope>
    <source>
        <strain evidence="1 2">D4M1</strain>
    </source>
</reference>
<evidence type="ECO:0000313" key="2">
    <source>
        <dbReference type="Proteomes" id="UP000305888"/>
    </source>
</evidence>
<proteinExistence type="predicted"/>
<dbReference type="AlphaFoldDB" id="A0A5B8FVW9"/>